<comment type="caution">
    <text evidence="2">The sequence shown here is derived from an EMBL/GenBank/DDBJ whole genome shotgun (WGS) entry which is preliminary data.</text>
</comment>
<feature type="compositionally biased region" description="Basic and acidic residues" evidence="1">
    <location>
        <begin position="49"/>
        <end position="60"/>
    </location>
</feature>
<sequence length="768" mass="82477">MSGGDADAQQGGQDDRDHQGDHGQGHGRSRDQDGEGGGRARSGRAAAHGRRDDTGDRAASDEDDILGADSDADPSAKGGGRFAAGPGAAHFARETRSVFLRDASTYVGGTINSVNFRFGETVRGALLAGPLPEDELLRLRRRFIAPPDYEDFKRQLREDHLIVLCGQPGSGRMYTALSLLDDLGRGNVSRLDPGSDLAGLDAGDEDSRIAKGHGYALEPADGRLPAELHLDRLRRLLADRESYAVLLSVPDPGDRGTGGGRARYERRHRPAAEDAVLDGHLEAELDGGPTGAGEAARRMARDARVREALGLEALLPAEAARLAGVVARRITGDLNEEQLLAECRGFAAEQVRAWFAGGGAGAETPSVLREAAFRVSLAVFGGSSVNIAAEAAELLAWELAVTVDPERMPGRPVLGDGLEARLASARATTEIRHQPVVAGRLIPVRTVRFRGTALAPAVLAHLWEHHHNMRGPVLRWLDSLCQDGREEVWVRAAVAAGELCRLDCAHTLGELLVPMAEADQARRGLFVATALQVVLEDPQTGEAVRALVRSWARSGRGNLRWTAAVALSWGTAARTVGEALTALGGIGTRDDGALRFVAAQGVAHLAGFTTDREPLTRIRSWLNDSRQQHQNLGLASTLLLADLTVEHVWNPAEELGGRERWPLALAICATRPDLAAEVAGLLWTALCTSRSYRRALDILAGWLRTCRGKAWEGDVLRFLPLLILGEDDRQRLTWLIGELCQDPDEPLEPEHAHRLLQAVQASPAGGAR</sequence>
<dbReference type="EMBL" id="JAAGMB010000207">
    <property type="protein sequence ID" value="NEB16778.1"/>
    <property type="molecule type" value="Genomic_DNA"/>
</dbReference>
<proteinExistence type="predicted"/>
<feature type="region of interest" description="Disordered" evidence="1">
    <location>
        <begin position="1"/>
        <end position="88"/>
    </location>
</feature>
<feature type="compositionally biased region" description="Low complexity" evidence="1">
    <location>
        <begin position="1"/>
        <end position="12"/>
    </location>
</feature>
<dbReference type="RefSeq" id="WP_164139891.1">
    <property type="nucleotide sequence ID" value="NZ_JAAGMB010000207.1"/>
</dbReference>
<feature type="compositionally biased region" description="Basic and acidic residues" evidence="1">
    <location>
        <begin position="13"/>
        <end position="38"/>
    </location>
</feature>
<evidence type="ECO:0000313" key="3">
    <source>
        <dbReference type="Proteomes" id="UP000469545"/>
    </source>
</evidence>
<feature type="region of interest" description="Disordered" evidence="1">
    <location>
        <begin position="249"/>
        <end position="269"/>
    </location>
</feature>
<organism evidence="2 3">
    <name type="scientific">Streptomyces coelicoflavus</name>
    <dbReference type="NCBI Taxonomy" id="285562"/>
    <lineage>
        <taxon>Bacteria</taxon>
        <taxon>Bacillati</taxon>
        <taxon>Actinomycetota</taxon>
        <taxon>Actinomycetes</taxon>
        <taxon>Kitasatosporales</taxon>
        <taxon>Streptomycetaceae</taxon>
        <taxon>Streptomyces</taxon>
    </lineage>
</organism>
<evidence type="ECO:0000256" key="1">
    <source>
        <dbReference type="SAM" id="MobiDB-lite"/>
    </source>
</evidence>
<dbReference type="Proteomes" id="UP000469545">
    <property type="component" value="Unassembled WGS sequence"/>
</dbReference>
<reference evidence="2 3" key="1">
    <citation type="submission" date="2020-01" db="EMBL/GenBank/DDBJ databases">
        <title>Insect and environment-associated Actinomycetes.</title>
        <authorList>
            <person name="Currrie C."/>
            <person name="Chevrette M."/>
            <person name="Carlson C."/>
            <person name="Stubbendieck R."/>
            <person name="Wendt-Pienkowski E."/>
        </authorList>
    </citation>
    <scope>NUCLEOTIDE SEQUENCE [LARGE SCALE GENOMIC DNA]</scope>
    <source>
        <strain evidence="2 3">SID14172</strain>
    </source>
</reference>
<keyword evidence="3" id="KW-1185">Reference proteome</keyword>
<gene>
    <name evidence="2" type="ORF">G3I46_09645</name>
</gene>
<name>A0A6N9UG84_9ACTN</name>
<accession>A0A6N9UG84</accession>
<protein>
    <submittedName>
        <fullName evidence="2">Uncharacterized protein</fullName>
    </submittedName>
</protein>
<evidence type="ECO:0000313" key="2">
    <source>
        <dbReference type="EMBL" id="NEB16778.1"/>
    </source>
</evidence>
<dbReference type="AlphaFoldDB" id="A0A6N9UG84"/>
<feature type="compositionally biased region" description="Acidic residues" evidence="1">
    <location>
        <begin position="61"/>
        <end position="72"/>
    </location>
</feature>